<evidence type="ECO:0000313" key="4">
    <source>
        <dbReference type="EMBL" id="GJJ74806.1"/>
    </source>
</evidence>
<organism evidence="4 5">
    <name type="scientific">Entomortierella parvispora</name>
    <dbReference type="NCBI Taxonomy" id="205924"/>
    <lineage>
        <taxon>Eukaryota</taxon>
        <taxon>Fungi</taxon>
        <taxon>Fungi incertae sedis</taxon>
        <taxon>Mucoromycota</taxon>
        <taxon>Mortierellomycotina</taxon>
        <taxon>Mortierellomycetes</taxon>
        <taxon>Mortierellales</taxon>
        <taxon>Mortierellaceae</taxon>
        <taxon>Entomortierella</taxon>
    </lineage>
</organism>
<protein>
    <recommendedName>
        <fullName evidence="6">NAD(P)-binding protein</fullName>
    </recommendedName>
</protein>
<name>A0A9P3HDX0_9FUNG</name>
<accession>A0A9P3HDX0</accession>
<keyword evidence="3" id="KW-0560">Oxidoreductase</keyword>
<evidence type="ECO:0008006" key="6">
    <source>
        <dbReference type="Google" id="ProtNLM"/>
    </source>
</evidence>
<dbReference type="PRINTS" id="PR00081">
    <property type="entry name" value="GDHRDH"/>
</dbReference>
<dbReference type="EMBL" id="BQFW01000009">
    <property type="protein sequence ID" value="GJJ74806.1"/>
    <property type="molecule type" value="Genomic_DNA"/>
</dbReference>
<evidence type="ECO:0000313" key="5">
    <source>
        <dbReference type="Proteomes" id="UP000827284"/>
    </source>
</evidence>
<reference evidence="4" key="1">
    <citation type="submission" date="2021-11" db="EMBL/GenBank/DDBJ databases">
        <authorList>
            <person name="Herlambang A."/>
            <person name="Guo Y."/>
            <person name="Takashima Y."/>
            <person name="Nishizawa T."/>
        </authorList>
    </citation>
    <scope>NUCLEOTIDE SEQUENCE</scope>
    <source>
        <strain evidence="4">E1425</strain>
    </source>
</reference>
<dbReference type="Pfam" id="PF00106">
    <property type="entry name" value="adh_short"/>
    <property type="match status" value="1"/>
</dbReference>
<dbReference type="OrthoDB" id="191139at2759"/>
<comment type="caution">
    <text evidence="4">The sequence shown here is derived from an EMBL/GenBank/DDBJ whole genome shotgun (WGS) entry which is preliminary data.</text>
</comment>
<comment type="similarity">
    <text evidence="1">Belongs to the short-chain dehydrogenases/reductases (SDR) family.</text>
</comment>
<dbReference type="Gene3D" id="3.40.50.720">
    <property type="entry name" value="NAD(P)-binding Rossmann-like Domain"/>
    <property type="match status" value="1"/>
</dbReference>
<evidence type="ECO:0000256" key="3">
    <source>
        <dbReference type="ARBA" id="ARBA00023002"/>
    </source>
</evidence>
<dbReference type="SUPFAM" id="SSF51735">
    <property type="entry name" value="NAD(P)-binding Rossmann-fold domains"/>
    <property type="match status" value="1"/>
</dbReference>
<keyword evidence="2" id="KW-0521">NADP</keyword>
<dbReference type="InterPro" id="IPR036291">
    <property type="entry name" value="NAD(P)-bd_dom_sf"/>
</dbReference>
<dbReference type="InterPro" id="IPR002347">
    <property type="entry name" value="SDR_fam"/>
</dbReference>
<dbReference type="Proteomes" id="UP000827284">
    <property type="component" value="Unassembled WGS sequence"/>
</dbReference>
<gene>
    <name evidence="4" type="ORF">EMPS_07164</name>
</gene>
<reference evidence="4" key="2">
    <citation type="journal article" date="2022" name="Microbiol. Resour. Announc.">
        <title>Whole-Genome Sequence of Entomortierella parvispora E1425, a Mucoromycotan Fungus Associated with Burkholderiaceae-Related Endosymbiotic Bacteria.</title>
        <authorList>
            <person name="Herlambang A."/>
            <person name="Guo Y."/>
            <person name="Takashima Y."/>
            <person name="Narisawa K."/>
            <person name="Ohta H."/>
            <person name="Nishizawa T."/>
        </authorList>
    </citation>
    <scope>NUCLEOTIDE SEQUENCE</scope>
    <source>
        <strain evidence="4">E1425</strain>
    </source>
</reference>
<dbReference type="GO" id="GO:0016491">
    <property type="term" value="F:oxidoreductase activity"/>
    <property type="evidence" value="ECO:0007669"/>
    <property type="project" value="UniProtKB-KW"/>
</dbReference>
<evidence type="ECO:0000256" key="2">
    <source>
        <dbReference type="ARBA" id="ARBA00022857"/>
    </source>
</evidence>
<proteinExistence type="inferred from homology"/>
<dbReference type="AlphaFoldDB" id="A0A9P3HDX0"/>
<dbReference type="PANTHER" id="PTHR24320:SF282">
    <property type="entry name" value="WW DOMAIN-CONTAINING OXIDOREDUCTASE"/>
    <property type="match status" value="1"/>
</dbReference>
<dbReference type="CDD" id="cd05327">
    <property type="entry name" value="retinol-DH_like_SDR_c_like"/>
    <property type="match status" value="1"/>
</dbReference>
<keyword evidence="5" id="KW-1185">Reference proteome</keyword>
<sequence>MSSSVSQLAFWKTFFTPRRYSHDLIPDQTGKVAIVTGANTGLGYATTVALAGHGAHVFLACRSKERALAAIEKAKLEIKEKYPRAAAPKLEFLELDLNDMNKAKKAAEEFLSKGLPLHLLVNNSGIMTTPFALSADGIEQQFAVNHMGHFVFTMALLDRIKESQPSRIVVLSSIGHEGTVRGGIDFDTLNDESKSDTVTRYGRSKLSNLLFGKALARRLADTQVYVNIAHPGYVATELARHSEASFGSIGSKVLGITTSLVAMAPEVGALTQLYLATSPEIENKDIRGRYFIPIANEIQPSAYGRDEELQERLWTFSENLAKEKLRK</sequence>
<evidence type="ECO:0000256" key="1">
    <source>
        <dbReference type="ARBA" id="ARBA00006484"/>
    </source>
</evidence>
<dbReference type="PANTHER" id="PTHR24320">
    <property type="entry name" value="RETINOL DEHYDROGENASE"/>
    <property type="match status" value="1"/>
</dbReference>